<comment type="similarity">
    <text evidence="1 4">Belongs to the tRNA pseudouridine synthase TruA family.</text>
</comment>
<dbReference type="SUPFAM" id="SSF55120">
    <property type="entry name" value="Pseudouridine synthase"/>
    <property type="match status" value="1"/>
</dbReference>
<dbReference type="GO" id="GO:0160147">
    <property type="term" value="F:tRNA pseudouridine(38-40) synthase activity"/>
    <property type="evidence" value="ECO:0007669"/>
    <property type="project" value="UniProtKB-EC"/>
</dbReference>
<evidence type="ECO:0000256" key="1">
    <source>
        <dbReference type="ARBA" id="ARBA00009375"/>
    </source>
</evidence>
<evidence type="ECO:0000259" key="5">
    <source>
        <dbReference type="Pfam" id="PF01416"/>
    </source>
</evidence>
<dbReference type="Pfam" id="PF01416">
    <property type="entry name" value="PseudoU_synth_1"/>
    <property type="match status" value="1"/>
</dbReference>
<dbReference type="Gene3D" id="3.30.70.660">
    <property type="entry name" value="Pseudouridine synthase I, catalytic domain, C-terminal subdomain"/>
    <property type="match status" value="1"/>
</dbReference>
<reference evidence="6 7" key="1">
    <citation type="journal article" date="2023" name="Hortic Res">
        <title>Pangenome of water caltrop reveals structural variations and asymmetric subgenome divergence after allopolyploidization.</title>
        <authorList>
            <person name="Zhang X."/>
            <person name="Chen Y."/>
            <person name="Wang L."/>
            <person name="Yuan Y."/>
            <person name="Fang M."/>
            <person name="Shi L."/>
            <person name="Lu R."/>
            <person name="Comes H.P."/>
            <person name="Ma Y."/>
            <person name="Chen Y."/>
            <person name="Huang G."/>
            <person name="Zhou Y."/>
            <person name="Zheng Z."/>
            <person name="Qiu Y."/>
        </authorList>
    </citation>
    <scope>NUCLEOTIDE SEQUENCE [LARGE SCALE GENOMIC DNA]</scope>
    <source>
        <tissue evidence="6">Roots</tissue>
    </source>
</reference>
<dbReference type="InterPro" id="IPR001406">
    <property type="entry name" value="PsdUridine_synth_TruA"/>
</dbReference>
<dbReference type="InterPro" id="IPR020097">
    <property type="entry name" value="PsdUridine_synth_TruA_a/b_dom"/>
</dbReference>
<keyword evidence="7" id="KW-1185">Reference proteome</keyword>
<dbReference type="GO" id="GO:0031119">
    <property type="term" value="P:tRNA pseudouridine synthesis"/>
    <property type="evidence" value="ECO:0007669"/>
    <property type="project" value="TreeGrafter"/>
</dbReference>
<name>A0AAN7KEL7_9MYRT</name>
<organism evidence="6 7">
    <name type="scientific">Trapa incisa</name>
    <dbReference type="NCBI Taxonomy" id="236973"/>
    <lineage>
        <taxon>Eukaryota</taxon>
        <taxon>Viridiplantae</taxon>
        <taxon>Streptophyta</taxon>
        <taxon>Embryophyta</taxon>
        <taxon>Tracheophyta</taxon>
        <taxon>Spermatophyta</taxon>
        <taxon>Magnoliopsida</taxon>
        <taxon>eudicotyledons</taxon>
        <taxon>Gunneridae</taxon>
        <taxon>Pentapetalae</taxon>
        <taxon>rosids</taxon>
        <taxon>malvids</taxon>
        <taxon>Myrtales</taxon>
        <taxon>Lythraceae</taxon>
        <taxon>Trapa</taxon>
    </lineage>
</organism>
<accession>A0AAN7KEL7</accession>
<evidence type="ECO:0000256" key="4">
    <source>
        <dbReference type="RuleBase" id="RU003792"/>
    </source>
</evidence>
<evidence type="ECO:0000256" key="3">
    <source>
        <dbReference type="ARBA" id="ARBA00023235"/>
    </source>
</evidence>
<comment type="catalytic activity">
    <reaction evidence="4">
        <text>uridine(38/39/40) in tRNA = pseudouridine(38/39/40) in tRNA</text>
        <dbReference type="Rhea" id="RHEA:22376"/>
        <dbReference type="Rhea" id="RHEA-COMP:10085"/>
        <dbReference type="Rhea" id="RHEA-COMP:10087"/>
        <dbReference type="ChEBI" id="CHEBI:65314"/>
        <dbReference type="ChEBI" id="CHEBI:65315"/>
        <dbReference type="EC" id="5.4.99.12"/>
    </reaction>
</comment>
<dbReference type="PANTHER" id="PTHR11142:SF0">
    <property type="entry name" value="TRNA PSEUDOURIDINE SYNTHASE-LIKE 1"/>
    <property type="match status" value="1"/>
</dbReference>
<dbReference type="EMBL" id="JAXIOK010000007">
    <property type="protein sequence ID" value="KAK4765909.1"/>
    <property type="molecule type" value="Genomic_DNA"/>
</dbReference>
<keyword evidence="2 4" id="KW-0819">tRNA processing</keyword>
<feature type="domain" description="Pseudouridine synthase I TruA alpha/beta" evidence="5">
    <location>
        <begin position="57"/>
        <end position="95"/>
    </location>
</feature>
<evidence type="ECO:0000256" key="2">
    <source>
        <dbReference type="ARBA" id="ARBA00022694"/>
    </source>
</evidence>
<evidence type="ECO:0000313" key="6">
    <source>
        <dbReference type="EMBL" id="KAK4765909.1"/>
    </source>
</evidence>
<gene>
    <name evidence="6" type="ORF">SAY87_007551</name>
</gene>
<dbReference type="GO" id="GO:0003723">
    <property type="term" value="F:RNA binding"/>
    <property type="evidence" value="ECO:0007669"/>
    <property type="project" value="InterPro"/>
</dbReference>
<dbReference type="Proteomes" id="UP001345219">
    <property type="component" value="Chromosome 7"/>
</dbReference>
<dbReference type="InterPro" id="IPR020095">
    <property type="entry name" value="PsdUridine_synth_TruA_C"/>
</dbReference>
<comment type="caution">
    <text evidence="6">The sequence shown here is derived from an EMBL/GenBank/DDBJ whole genome shotgun (WGS) entry which is preliminary data.</text>
</comment>
<keyword evidence="3 4" id="KW-0413">Isomerase</keyword>
<dbReference type="PANTHER" id="PTHR11142">
    <property type="entry name" value="PSEUDOURIDYLATE SYNTHASE"/>
    <property type="match status" value="1"/>
</dbReference>
<dbReference type="AlphaFoldDB" id="A0AAN7KEL7"/>
<sequence length="162" mass="18331">MVVEVRSVPSDFHDRYKAREITYFYRLLSGSGPLSSFEKDRAWHVREVLDVKAMQEACKVLVGHHDFISFRAARCEANSPIRTLDELTVTEVASSPYFQRSNPIFVEWFVAASSSLALSLRPTLGEEKIVNPSGSKSQGFKEERVSAEIAAYTTYARGTRQY</sequence>
<protein>
    <recommendedName>
        <fullName evidence="4">tRNA pseudouridine synthase</fullName>
        <ecNumber evidence="4">5.4.99.12</ecNumber>
    </recommendedName>
</protein>
<dbReference type="InterPro" id="IPR020103">
    <property type="entry name" value="PsdUridine_synth_cat_dom_sf"/>
</dbReference>
<dbReference type="EC" id="5.4.99.12" evidence="4"/>
<proteinExistence type="inferred from homology"/>
<evidence type="ECO:0000313" key="7">
    <source>
        <dbReference type="Proteomes" id="UP001345219"/>
    </source>
</evidence>